<comment type="caution">
    <text evidence="2">The sequence shown here is derived from an EMBL/GenBank/DDBJ whole genome shotgun (WGS) entry which is preliminary data.</text>
</comment>
<dbReference type="AlphaFoldDB" id="A0ABD5ZRV8"/>
<dbReference type="Gene3D" id="3.40.630.30">
    <property type="match status" value="1"/>
</dbReference>
<reference evidence="2 3" key="1">
    <citation type="journal article" date="2019" name="Int. J. Syst. Evol. Microbiol.">
        <title>The Global Catalogue of Microorganisms (GCM) 10K type strain sequencing project: providing services to taxonomists for standard genome sequencing and annotation.</title>
        <authorList>
            <consortium name="The Broad Institute Genomics Platform"/>
            <consortium name="The Broad Institute Genome Sequencing Center for Infectious Disease"/>
            <person name="Wu L."/>
            <person name="Ma J."/>
        </authorList>
    </citation>
    <scope>NUCLEOTIDE SEQUENCE [LARGE SCALE GENOMIC DNA]</scope>
    <source>
        <strain evidence="2 3">DT85</strain>
    </source>
</reference>
<dbReference type="SUPFAM" id="SSF55729">
    <property type="entry name" value="Acyl-CoA N-acyltransferases (Nat)"/>
    <property type="match status" value="1"/>
</dbReference>
<dbReference type="EMBL" id="JBHTAP010000001">
    <property type="protein sequence ID" value="MFC7236230.1"/>
    <property type="molecule type" value="Genomic_DNA"/>
</dbReference>
<keyword evidence="3" id="KW-1185">Reference proteome</keyword>
<keyword evidence="2" id="KW-0012">Acyltransferase</keyword>
<evidence type="ECO:0000259" key="1">
    <source>
        <dbReference type="PROSITE" id="PS51186"/>
    </source>
</evidence>
<gene>
    <name evidence="2" type="ORF">ACFQJ4_12975</name>
</gene>
<dbReference type="EC" id="2.3.1.-" evidence="2"/>
<feature type="domain" description="N-acetyltransferase" evidence="1">
    <location>
        <begin position="1"/>
        <end position="148"/>
    </location>
</feature>
<dbReference type="PROSITE" id="PS51186">
    <property type="entry name" value="GNAT"/>
    <property type="match status" value="1"/>
</dbReference>
<dbReference type="InterPro" id="IPR016181">
    <property type="entry name" value="Acyl_CoA_acyltransferase"/>
</dbReference>
<keyword evidence="2" id="KW-0808">Transferase</keyword>
<evidence type="ECO:0000313" key="2">
    <source>
        <dbReference type="EMBL" id="MFC7236230.1"/>
    </source>
</evidence>
<accession>A0ABD5ZRV8</accession>
<name>A0ABD5ZRV8_9EURY</name>
<dbReference type="GeneID" id="79267941"/>
<dbReference type="Proteomes" id="UP001596398">
    <property type="component" value="Unassembled WGS sequence"/>
</dbReference>
<dbReference type="RefSeq" id="WP_276234388.1">
    <property type="nucleotide sequence ID" value="NZ_CP119802.1"/>
</dbReference>
<dbReference type="GO" id="GO:0016746">
    <property type="term" value="F:acyltransferase activity"/>
    <property type="evidence" value="ECO:0007669"/>
    <property type="project" value="UniProtKB-KW"/>
</dbReference>
<protein>
    <submittedName>
        <fullName evidence="2">GNAT family N-acetyltransferase</fullName>
        <ecNumber evidence="2">2.3.1.-</ecNumber>
    </submittedName>
</protein>
<organism evidence="2 3">
    <name type="scientific">Halosegnis marinus</name>
    <dbReference type="NCBI Taxonomy" id="3034023"/>
    <lineage>
        <taxon>Archaea</taxon>
        <taxon>Methanobacteriati</taxon>
        <taxon>Methanobacteriota</taxon>
        <taxon>Stenosarchaea group</taxon>
        <taxon>Halobacteria</taxon>
        <taxon>Halobacteriales</taxon>
        <taxon>Natronomonadaceae</taxon>
        <taxon>Halosegnis</taxon>
    </lineage>
</organism>
<sequence>MDDVAVVGWHPATTGGDGPRVRLDWRRFAYAGKFVMTNTGKAVIRGGESDPDSEFDESVLAAVAFNEDRTDDRTLWLRYVTVRADRRGEGLGPRLCDAVAERALARGYDRVRIAVNNPFAYEALYKAGFGFTGRETGIAELVLERPAETSRSRYRDGLDRFRERDLGDDERAFLDGRRNLPGE</sequence>
<evidence type="ECO:0000313" key="3">
    <source>
        <dbReference type="Proteomes" id="UP001596398"/>
    </source>
</evidence>
<dbReference type="CDD" id="cd04301">
    <property type="entry name" value="NAT_SF"/>
    <property type="match status" value="1"/>
</dbReference>
<dbReference type="InterPro" id="IPR000182">
    <property type="entry name" value="GNAT_dom"/>
</dbReference>
<proteinExistence type="predicted"/>
<dbReference type="Pfam" id="PF00583">
    <property type="entry name" value="Acetyltransf_1"/>
    <property type="match status" value="1"/>
</dbReference>